<evidence type="ECO:0000313" key="12">
    <source>
        <dbReference type="Proteomes" id="UP000568877"/>
    </source>
</evidence>
<dbReference type="InterPro" id="IPR002934">
    <property type="entry name" value="Polymerase_NTP_transf_dom"/>
</dbReference>
<dbReference type="Proteomes" id="UP000569018">
    <property type="component" value="Unassembled WGS sequence"/>
</dbReference>
<dbReference type="PANTHER" id="PTHR33933:SF1">
    <property type="entry name" value="PROTEIN ADENYLYLTRANSFERASE MNTA-RELATED"/>
    <property type="match status" value="1"/>
</dbReference>
<dbReference type="Proteomes" id="UP000543224">
    <property type="component" value="Unassembled WGS sequence"/>
</dbReference>
<evidence type="ECO:0000313" key="14">
    <source>
        <dbReference type="Proteomes" id="UP000574717"/>
    </source>
</evidence>
<dbReference type="Proteomes" id="UP000588083">
    <property type="component" value="Unassembled WGS sequence"/>
</dbReference>
<evidence type="ECO:0000313" key="5">
    <source>
        <dbReference type="EMBL" id="GFP29746.1"/>
    </source>
</evidence>
<dbReference type="Proteomes" id="UP000585609">
    <property type="component" value="Unassembled WGS sequence"/>
</dbReference>
<dbReference type="Gene3D" id="3.30.460.10">
    <property type="entry name" value="Beta Polymerase, domain 2"/>
    <property type="match status" value="1"/>
</dbReference>
<dbReference type="EMBL" id="BLRU01000051">
    <property type="protein sequence ID" value="GFP19236.1"/>
    <property type="molecule type" value="Genomic_DNA"/>
</dbReference>
<evidence type="ECO:0000313" key="8">
    <source>
        <dbReference type="EMBL" id="GFP37525.1"/>
    </source>
</evidence>
<sequence length="110" mass="12766">MKKLTLKKNEERALRVLKEELSRRFNVIDLRVFGSKVRGEDTPESDIDVMIELDEYNPDIKSQIYDIVFEINLENDTFISTTIFSKKEIEDGPLSESPIYKAILREGALI</sequence>
<evidence type="ECO:0000259" key="1">
    <source>
        <dbReference type="Pfam" id="PF01909"/>
    </source>
</evidence>
<dbReference type="EMBL" id="BLRX01000082">
    <property type="protein sequence ID" value="GFP25401.1"/>
    <property type="molecule type" value="Genomic_DNA"/>
</dbReference>
<dbReference type="EMBL" id="BLSD01000097">
    <property type="protein sequence ID" value="GFP39847.1"/>
    <property type="molecule type" value="Genomic_DNA"/>
</dbReference>
<evidence type="ECO:0000313" key="16">
    <source>
        <dbReference type="Proteomes" id="UP000585609"/>
    </source>
</evidence>
<dbReference type="EMBL" id="BLRZ01000022">
    <property type="protein sequence ID" value="GFP29746.1"/>
    <property type="molecule type" value="Genomic_DNA"/>
</dbReference>
<evidence type="ECO:0000313" key="7">
    <source>
        <dbReference type="EMBL" id="GFP35320.1"/>
    </source>
</evidence>
<evidence type="ECO:0000313" key="4">
    <source>
        <dbReference type="EMBL" id="GFP25401.1"/>
    </source>
</evidence>
<organism evidence="3 16">
    <name type="scientific">Candidatus Hakubella thermalkaliphila</name>
    <dbReference type="NCBI Taxonomy" id="2754717"/>
    <lineage>
        <taxon>Bacteria</taxon>
        <taxon>Bacillati</taxon>
        <taxon>Actinomycetota</taxon>
        <taxon>Actinomycetota incertae sedis</taxon>
        <taxon>Candidatus Hakubellales</taxon>
        <taxon>Candidatus Hakubellaceae</taxon>
        <taxon>Candidatus Hakubella</taxon>
    </lineage>
</organism>
<evidence type="ECO:0000313" key="11">
    <source>
        <dbReference type="Proteomes" id="UP000561271"/>
    </source>
</evidence>
<gene>
    <name evidence="2" type="ORF">HKBW3S03_00741</name>
    <name evidence="3" type="ORF">HKBW3S09_00573</name>
    <name evidence="4" type="ORF">HKBW3S25_00873</name>
    <name evidence="5" type="ORF">HKBW3S34_00666</name>
    <name evidence="6" type="ORF">HKBW3S42_01783</name>
    <name evidence="7" type="ORF">HKBW3S43_01112</name>
    <name evidence="8" type="ORF">HKBW3S44_01205</name>
    <name evidence="9" type="ORF">HKBW3S47_01544</name>
</gene>
<evidence type="ECO:0000313" key="3">
    <source>
        <dbReference type="EMBL" id="GFP23106.1"/>
    </source>
</evidence>
<dbReference type="Proteomes" id="UP000568877">
    <property type="component" value="Unassembled WGS sequence"/>
</dbReference>
<dbReference type="Proteomes" id="UP000576480">
    <property type="component" value="Unassembled WGS sequence"/>
</dbReference>
<evidence type="ECO:0000313" key="13">
    <source>
        <dbReference type="Proteomes" id="UP000569018"/>
    </source>
</evidence>
<dbReference type="InterPro" id="IPR043519">
    <property type="entry name" value="NT_sf"/>
</dbReference>
<dbReference type="EMBL" id="BLSA01000483">
    <property type="protein sequence ID" value="GFP33447.1"/>
    <property type="molecule type" value="Genomic_DNA"/>
</dbReference>
<reference evidence="10 11" key="1">
    <citation type="journal article" date="2020" name="Front. Microbiol.">
        <title>Single-cell genomics of novel Actinobacteria with the Wood-Ljungdahl pathway discovered in a serpentinizing system.</title>
        <authorList>
            <person name="Merino N."/>
            <person name="Kawai M."/>
            <person name="Boyd E.S."/>
            <person name="Colman D.R."/>
            <person name="McGlynn S.E."/>
            <person name="Nealson K.H."/>
            <person name="Kurokawa K."/>
            <person name="Hongoh Y."/>
        </authorList>
    </citation>
    <scope>NUCLEOTIDE SEQUENCE [LARGE SCALE GENOMIC DNA]</scope>
    <source>
        <strain evidence="2 14">S03</strain>
        <strain evidence="3 16">S09_30</strain>
        <strain evidence="4 10">S25</strain>
        <strain evidence="5 17">S34</strain>
        <strain evidence="6 12">S42</strain>
        <strain evidence="7 15">S43</strain>
        <strain evidence="8 11">S44</strain>
        <strain evidence="9 13">S47</strain>
    </source>
</reference>
<evidence type="ECO:0000313" key="17">
    <source>
        <dbReference type="Proteomes" id="UP000588083"/>
    </source>
</evidence>
<feature type="domain" description="Polymerase nucleotidyl transferase" evidence="1">
    <location>
        <begin position="15"/>
        <end position="69"/>
    </location>
</feature>
<dbReference type="RefSeq" id="WP_176229943.1">
    <property type="nucleotide sequence ID" value="NZ_BLRU01000051.1"/>
</dbReference>
<dbReference type="AlphaFoldDB" id="A0A6V8NX57"/>
<accession>A0A6V8NX57</accession>
<proteinExistence type="predicted"/>
<dbReference type="CDD" id="cd05403">
    <property type="entry name" value="NT_KNTase_like"/>
    <property type="match status" value="1"/>
</dbReference>
<evidence type="ECO:0000313" key="6">
    <source>
        <dbReference type="EMBL" id="GFP33447.1"/>
    </source>
</evidence>
<dbReference type="EMBL" id="BLRW01000053">
    <property type="protein sequence ID" value="GFP23106.1"/>
    <property type="molecule type" value="Genomic_DNA"/>
</dbReference>
<name>A0A6V8NX57_9ACTN</name>
<evidence type="ECO:0000313" key="2">
    <source>
        <dbReference type="EMBL" id="GFP19236.1"/>
    </source>
</evidence>
<dbReference type="Proteomes" id="UP000574717">
    <property type="component" value="Unassembled WGS sequence"/>
</dbReference>
<evidence type="ECO:0000313" key="15">
    <source>
        <dbReference type="Proteomes" id="UP000576480"/>
    </source>
</evidence>
<dbReference type="Pfam" id="PF01909">
    <property type="entry name" value="NTP_transf_2"/>
    <property type="match status" value="1"/>
</dbReference>
<protein>
    <recommendedName>
        <fullName evidence="1">Polymerase nucleotidyl transferase domain-containing protein</fullName>
    </recommendedName>
</protein>
<dbReference type="PANTHER" id="PTHR33933">
    <property type="entry name" value="NUCLEOTIDYLTRANSFERASE"/>
    <property type="match status" value="1"/>
</dbReference>
<dbReference type="GO" id="GO:0016779">
    <property type="term" value="F:nucleotidyltransferase activity"/>
    <property type="evidence" value="ECO:0007669"/>
    <property type="project" value="InterPro"/>
</dbReference>
<keyword evidence="17" id="KW-1185">Reference proteome</keyword>
<dbReference type="InterPro" id="IPR052548">
    <property type="entry name" value="Type_VII_TA_antitoxin"/>
</dbReference>
<dbReference type="EMBL" id="BLSB01000081">
    <property type="protein sequence ID" value="GFP35320.1"/>
    <property type="molecule type" value="Genomic_DNA"/>
</dbReference>
<evidence type="ECO:0000313" key="9">
    <source>
        <dbReference type="EMBL" id="GFP39847.1"/>
    </source>
</evidence>
<comment type="caution">
    <text evidence="3">The sequence shown here is derived from an EMBL/GenBank/DDBJ whole genome shotgun (WGS) entry which is preliminary data.</text>
</comment>
<dbReference type="EMBL" id="BLSC01000103">
    <property type="protein sequence ID" value="GFP37525.1"/>
    <property type="molecule type" value="Genomic_DNA"/>
</dbReference>
<dbReference type="SUPFAM" id="SSF81301">
    <property type="entry name" value="Nucleotidyltransferase"/>
    <property type="match status" value="1"/>
</dbReference>
<evidence type="ECO:0000313" key="10">
    <source>
        <dbReference type="Proteomes" id="UP000543224"/>
    </source>
</evidence>
<dbReference type="Proteomes" id="UP000561271">
    <property type="component" value="Unassembled WGS sequence"/>
</dbReference>